<dbReference type="PANTHER" id="PTHR31917">
    <property type="entry name" value="AGENET DOMAIN-CONTAINING PROTEIN-RELATED"/>
    <property type="match status" value="1"/>
</dbReference>
<name>A0A9Q0GPP3_9MAGN</name>
<comment type="caution">
    <text evidence="2">The sequence shown here is derived from an EMBL/GenBank/DDBJ whole genome shotgun (WGS) entry which is preliminary data.</text>
</comment>
<evidence type="ECO:0000313" key="2">
    <source>
        <dbReference type="EMBL" id="KAJ4951493.1"/>
    </source>
</evidence>
<dbReference type="CDD" id="cd20406">
    <property type="entry name" value="Tudor_Agenet_AtDUF_rpt2_4"/>
    <property type="match status" value="1"/>
</dbReference>
<dbReference type="OrthoDB" id="663550at2759"/>
<keyword evidence="3" id="KW-1185">Reference proteome</keyword>
<dbReference type="InterPro" id="IPR014002">
    <property type="entry name" value="Agenet_dom_plant"/>
</dbReference>
<proteinExistence type="predicted"/>
<evidence type="ECO:0000313" key="3">
    <source>
        <dbReference type="Proteomes" id="UP001141806"/>
    </source>
</evidence>
<dbReference type="PANTHER" id="PTHR31917:SF5">
    <property type="entry name" value="OS02G0204500 PROTEIN"/>
    <property type="match status" value="1"/>
</dbReference>
<sequence>MMRFKKGSKVEVLSRKEVPSGAWRPAEILSGNGHNYDVTYNCPPGTPNEVALERVSRKAIRPCPPPVEGADGWVPGDLVELFDNNSWKIATISNVMRGNYFFVRLLGSSSKFRVHNSDLRVRQSWQDNKWVVVGQGSAHCQGGKFKKLSTSRFCEKPNFQMPEESAKSKFCAGDGPLPVENNCFQESYMVSSRTLKRGSPYCSSHVEALTGASRKLRLVEKDGRHQRVIRGHHSPLLEKNYDSAS</sequence>
<dbReference type="SMART" id="SM00743">
    <property type="entry name" value="Agenet"/>
    <property type="match status" value="2"/>
</dbReference>
<gene>
    <name evidence="2" type="ORF">NE237_028325</name>
</gene>
<dbReference type="AlphaFoldDB" id="A0A9Q0GPP3"/>
<dbReference type="Pfam" id="PF05641">
    <property type="entry name" value="Agenet"/>
    <property type="match status" value="1"/>
</dbReference>
<dbReference type="EMBL" id="JAMYWD010000012">
    <property type="protein sequence ID" value="KAJ4951493.1"/>
    <property type="molecule type" value="Genomic_DNA"/>
</dbReference>
<evidence type="ECO:0000259" key="1">
    <source>
        <dbReference type="SMART" id="SM00743"/>
    </source>
</evidence>
<dbReference type="InterPro" id="IPR008395">
    <property type="entry name" value="Agenet-like_dom"/>
</dbReference>
<dbReference type="Proteomes" id="UP001141806">
    <property type="component" value="Unassembled WGS sequence"/>
</dbReference>
<accession>A0A9Q0GPP3</accession>
<reference evidence="2" key="1">
    <citation type="journal article" date="2023" name="Plant J.">
        <title>The genome of the king protea, Protea cynaroides.</title>
        <authorList>
            <person name="Chang J."/>
            <person name="Duong T.A."/>
            <person name="Schoeman C."/>
            <person name="Ma X."/>
            <person name="Roodt D."/>
            <person name="Barker N."/>
            <person name="Li Z."/>
            <person name="Van de Peer Y."/>
            <person name="Mizrachi E."/>
        </authorList>
    </citation>
    <scope>NUCLEOTIDE SEQUENCE</scope>
    <source>
        <tissue evidence="2">Young leaves</tissue>
    </source>
</reference>
<protein>
    <recommendedName>
        <fullName evidence="1">Agenet domain-containing protein</fullName>
    </recommendedName>
</protein>
<feature type="domain" description="Agenet" evidence="1">
    <location>
        <begin position="71"/>
        <end position="127"/>
    </location>
</feature>
<feature type="domain" description="Agenet" evidence="1">
    <location>
        <begin position="2"/>
        <end position="68"/>
    </location>
</feature>
<organism evidence="2 3">
    <name type="scientific">Protea cynaroides</name>
    <dbReference type="NCBI Taxonomy" id="273540"/>
    <lineage>
        <taxon>Eukaryota</taxon>
        <taxon>Viridiplantae</taxon>
        <taxon>Streptophyta</taxon>
        <taxon>Embryophyta</taxon>
        <taxon>Tracheophyta</taxon>
        <taxon>Spermatophyta</taxon>
        <taxon>Magnoliopsida</taxon>
        <taxon>Proteales</taxon>
        <taxon>Proteaceae</taxon>
        <taxon>Protea</taxon>
    </lineage>
</organism>